<comment type="caution">
    <text evidence="3">The sequence shown here is derived from an EMBL/GenBank/DDBJ whole genome shotgun (WGS) entry which is preliminary data.</text>
</comment>
<protein>
    <submittedName>
        <fullName evidence="3">Uncharacterized protein</fullName>
    </submittedName>
</protein>
<evidence type="ECO:0000256" key="2">
    <source>
        <dbReference type="SAM" id="Phobius"/>
    </source>
</evidence>
<feature type="transmembrane region" description="Helical" evidence="2">
    <location>
        <begin position="182"/>
        <end position="204"/>
    </location>
</feature>
<reference evidence="3" key="1">
    <citation type="submission" date="2023-02" db="EMBL/GenBank/DDBJ databases">
        <title>Identification and recombinant expression of a fungal hydrolase from Papiliotrema laurentii that hydrolyzes apple cutin and clears colloidal polyester polyurethane.</title>
        <authorList>
            <consortium name="DOE Joint Genome Institute"/>
            <person name="Roman V.A."/>
            <person name="Bojanowski C."/>
            <person name="Crable B.R."/>
            <person name="Wagner D.N."/>
            <person name="Hung C.S."/>
            <person name="Nadeau L.J."/>
            <person name="Schratz L."/>
            <person name="Haridas S."/>
            <person name="Pangilinan J."/>
            <person name="Lipzen A."/>
            <person name="Na H."/>
            <person name="Yan M."/>
            <person name="Ng V."/>
            <person name="Grigoriev I.V."/>
            <person name="Spatafora J.W."/>
            <person name="Barlow D."/>
            <person name="Biffinger J."/>
            <person name="Kelley-Loughnane N."/>
            <person name="Varaljay V.A."/>
            <person name="Crookes-Goodson W.J."/>
        </authorList>
    </citation>
    <scope>NUCLEOTIDE SEQUENCE</scope>
    <source>
        <strain evidence="3">5307AH</strain>
    </source>
</reference>
<evidence type="ECO:0000256" key="1">
    <source>
        <dbReference type="SAM" id="MobiDB-lite"/>
    </source>
</evidence>
<feature type="compositionally biased region" description="Basic and acidic residues" evidence="1">
    <location>
        <begin position="296"/>
        <end position="310"/>
    </location>
</feature>
<evidence type="ECO:0000313" key="3">
    <source>
        <dbReference type="EMBL" id="KAK1926902.1"/>
    </source>
</evidence>
<feature type="transmembrane region" description="Helical" evidence="2">
    <location>
        <begin position="77"/>
        <end position="105"/>
    </location>
</feature>
<feature type="region of interest" description="Disordered" evidence="1">
    <location>
        <begin position="489"/>
        <end position="530"/>
    </location>
</feature>
<sequence>MRGRLDPVVNMTSLDAGLEILEPISQGRNRMGMLTPVLAGSIICGFTWGVLGLQYVKWMARSGKGKSARTISFASYLMILSTAYLCLFCAFLKSSFACNFGYFATAFDMTYVSWLFLVSAVFIHAPCQLFYANTACRLWGDSWVLRLILLTMIAGGMGVGIALKIILHDMAVNLTEAQGVLIRIWIALSTGTNLLLTVTLSLAFLEGACKRITGTTSGVRVPPFFAGSQFLATSVSLGLGLIVFANPESPAVHLWLGLPLVYPINVLSTLGHKQSARADLEAEAEKAGGGSFAPSYRDEKRSNGQGDRRPVFPLSPFPADDPRRMSNRVPRYIAPIVIPAASGVRRVSQFFNVIPPLRKVTIPVEEKSVKLNRKRADSGRSSALERHPSSLDFPLQADVITSGESELLPRAKALERTHSLAQLDLAPGSSAMAGETGSPPLSPASVLSSLSGHLNNTLARVSSRSGQQRSPPLTPSLVEAIQAHEVFELPSTPLGGSPEIRHSGLPGTSQSLLTAPQSVATAETRAARDV</sequence>
<organism evidence="3 4">
    <name type="scientific">Papiliotrema laurentii</name>
    <name type="common">Cryptococcus laurentii</name>
    <dbReference type="NCBI Taxonomy" id="5418"/>
    <lineage>
        <taxon>Eukaryota</taxon>
        <taxon>Fungi</taxon>
        <taxon>Dikarya</taxon>
        <taxon>Basidiomycota</taxon>
        <taxon>Agaricomycotina</taxon>
        <taxon>Tremellomycetes</taxon>
        <taxon>Tremellales</taxon>
        <taxon>Rhynchogastremaceae</taxon>
        <taxon>Papiliotrema</taxon>
    </lineage>
</organism>
<feature type="transmembrane region" description="Helical" evidence="2">
    <location>
        <begin position="224"/>
        <end position="245"/>
    </location>
</feature>
<dbReference type="Proteomes" id="UP001182556">
    <property type="component" value="Unassembled WGS sequence"/>
</dbReference>
<accession>A0AAD9L8U6</accession>
<keyword evidence="2" id="KW-0812">Transmembrane</keyword>
<evidence type="ECO:0000313" key="4">
    <source>
        <dbReference type="Proteomes" id="UP001182556"/>
    </source>
</evidence>
<feature type="transmembrane region" description="Helical" evidence="2">
    <location>
        <begin position="111"/>
        <end position="131"/>
    </location>
</feature>
<feature type="region of interest" description="Disordered" evidence="1">
    <location>
        <begin position="288"/>
        <end position="320"/>
    </location>
</feature>
<gene>
    <name evidence="3" type="ORF">DB88DRAFT_475971</name>
</gene>
<keyword evidence="4" id="KW-1185">Reference proteome</keyword>
<dbReference type="AlphaFoldDB" id="A0AAD9L8U6"/>
<feature type="compositionally biased region" description="Polar residues" evidence="1">
    <location>
        <begin position="506"/>
        <end position="521"/>
    </location>
</feature>
<proteinExistence type="predicted"/>
<feature type="transmembrane region" description="Helical" evidence="2">
    <location>
        <begin position="143"/>
        <end position="167"/>
    </location>
</feature>
<name>A0AAD9L8U6_PAPLA</name>
<keyword evidence="2" id="KW-0472">Membrane</keyword>
<feature type="region of interest" description="Disordered" evidence="1">
    <location>
        <begin position="428"/>
        <end position="449"/>
    </location>
</feature>
<keyword evidence="2" id="KW-1133">Transmembrane helix</keyword>
<dbReference type="EMBL" id="JAODAN010000001">
    <property type="protein sequence ID" value="KAK1926902.1"/>
    <property type="molecule type" value="Genomic_DNA"/>
</dbReference>
<feature type="transmembrane region" description="Helical" evidence="2">
    <location>
        <begin position="37"/>
        <end position="56"/>
    </location>
</feature>